<keyword evidence="2" id="KW-1185">Reference proteome</keyword>
<name>A0ABP9YBH3_9FUNG</name>
<proteinExistence type="predicted"/>
<comment type="caution">
    <text evidence="1">The sequence shown here is derived from an EMBL/GenBank/DDBJ whole genome shotgun (WGS) entry which is preliminary data.</text>
</comment>
<evidence type="ECO:0000313" key="1">
    <source>
        <dbReference type="EMBL" id="GAA5803948.1"/>
    </source>
</evidence>
<gene>
    <name evidence="1" type="ORF">HPULCUR_009433</name>
</gene>
<protein>
    <submittedName>
        <fullName evidence="1">Uncharacterized protein</fullName>
    </submittedName>
</protein>
<reference evidence="1 2" key="1">
    <citation type="submission" date="2024-04" db="EMBL/GenBank/DDBJ databases">
        <title>genome sequences of Mucor flavus KT1a and Helicostylum pulchrum KT1b strains isolation_sourced from the surface of a dry-aged beef.</title>
        <authorList>
            <person name="Toyotome T."/>
            <person name="Hosono M."/>
            <person name="Torimaru M."/>
            <person name="Fukuda K."/>
            <person name="Mikami N."/>
        </authorList>
    </citation>
    <scope>NUCLEOTIDE SEQUENCE [LARGE SCALE GENOMIC DNA]</scope>
    <source>
        <strain evidence="1 2">KT1b</strain>
    </source>
</reference>
<accession>A0ABP9YBH3</accession>
<sequence length="74" mass="8822">MYQEFPLKHLLRHLASQDYYKLWSNMNLITFGKNQTLDYRQARIIPQRLQGVADKAMKKLQMLLLPKLTTEELS</sequence>
<dbReference type="EMBL" id="BAABUJ010000031">
    <property type="protein sequence ID" value="GAA5803948.1"/>
    <property type="molecule type" value="Genomic_DNA"/>
</dbReference>
<organism evidence="1 2">
    <name type="scientific">Helicostylum pulchrum</name>
    <dbReference type="NCBI Taxonomy" id="562976"/>
    <lineage>
        <taxon>Eukaryota</taxon>
        <taxon>Fungi</taxon>
        <taxon>Fungi incertae sedis</taxon>
        <taxon>Mucoromycota</taxon>
        <taxon>Mucoromycotina</taxon>
        <taxon>Mucoromycetes</taxon>
        <taxon>Mucorales</taxon>
        <taxon>Mucorineae</taxon>
        <taxon>Mucoraceae</taxon>
        <taxon>Helicostylum</taxon>
    </lineage>
</organism>
<evidence type="ECO:0000313" key="2">
    <source>
        <dbReference type="Proteomes" id="UP001476247"/>
    </source>
</evidence>
<dbReference type="Proteomes" id="UP001476247">
    <property type="component" value="Unassembled WGS sequence"/>
</dbReference>